<evidence type="ECO:0000256" key="6">
    <source>
        <dbReference type="ARBA" id="ARBA00022857"/>
    </source>
</evidence>
<evidence type="ECO:0000256" key="4">
    <source>
        <dbReference type="ARBA" id="ARBA00022723"/>
    </source>
</evidence>
<dbReference type="InterPro" id="IPR032976">
    <property type="entry name" value="YJEFN_prot_NAXE-like"/>
</dbReference>
<evidence type="ECO:0000256" key="3">
    <source>
        <dbReference type="ARBA" id="ARBA00012228"/>
    </source>
</evidence>
<name>A0ABQ7JD85_9APIC</name>
<keyword evidence="9 10" id="KW-0413">Isomerase</keyword>
<protein>
    <recommendedName>
        <fullName evidence="3 10">NAD(P)H-hydrate epimerase</fullName>
        <ecNumber evidence="3 10">5.1.99.6</ecNumber>
    </recommendedName>
    <alternativeName>
        <fullName evidence="10">NAD(P)HX epimerase</fullName>
    </alternativeName>
</protein>
<dbReference type="InterPro" id="IPR036652">
    <property type="entry name" value="YjeF_N_dom_sf"/>
</dbReference>
<evidence type="ECO:0000256" key="5">
    <source>
        <dbReference type="ARBA" id="ARBA00022741"/>
    </source>
</evidence>
<reference evidence="12 13" key="1">
    <citation type="journal article" date="2020" name="bioRxiv">
        <title>Metabolic contributions of an alphaproteobacterial endosymbiont in the apicomplexan Cardiosporidium cionae.</title>
        <authorList>
            <person name="Hunter E.S."/>
            <person name="Paight C.J."/>
            <person name="Lane C.E."/>
        </authorList>
    </citation>
    <scope>NUCLEOTIDE SEQUENCE [LARGE SCALE GENOMIC DNA]</scope>
    <source>
        <strain evidence="12">ESH_2018</strain>
    </source>
</reference>
<comment type="catalytic activity">
    <reaction evidence="1 10">
        <text>(6R)-NADHX = (6S)-NADHX</text>
        <dbReference type="Rhea" id="RHEA:32215"/>
        <dbReference type="ChEBI" id="CHEBI:64074"/>
        <dbReference type="ChEBI" id="CHEBI:64075"/>
        <dbReference type="EC" id="5.1.99.6"/>
    </reaction>
</comment>
<feature type="binding site" evidence="10">
    <location>
        <position position="160"/>
    </location>
    <ligand>
        <name>(6S)-NADPHX</name>
        <dbReference type="ChEBI" id="CHEBI:64076"/>
    </ligand>
</feature>
<comment type="caution">
    <text evidence="12">The sequence shown here is derived from an EMBL/GenBank/DDBJ whole genome shotgun (WGS) entry which is preliminary data.</text>
</comment>
<keyword evidence="13" id="KW-1185">Reference proteome</keyword>
<dbReference type="EMBL" id="JADAQX010000101">
    <property type="protein sequence ID" value="KAF8821982.1"/>
    <property type="molecule type" value="Genomic_DNA"/>
</dbReference>
<feature type="binding site" evidence="10">
    <location>
        <begin position="130"/>
        <end position="136"/>
    </location>
    <ligand>
        <name>(6S)-NADPHX</name>
        <dbReference type="ChEBI" id="CHEBI:64076"/>
    </ligand>
</feature>
<dbReference type="HAMAP" id="MF_01966">
    <property type="entry name" value="NADHX_epimerase"/>
    <property type="match status" value="1"/>
</dbReference>
<evidence type="ECO:0000256" key="8">
    <source>
        <dbReference type="ARBA" id="ARBA00023027"/>
    </source>
</evidence>
<dbReference type="PROSITE" id="PS51385">
    <property type="entry name" value="YJEF_N"/>
    <property type="match status" value="1"/>
</dbReference>
<dbReference type="InterPro" id="IPR004443">
    <property type="entry name" value="YjeF_N_dom"/>
</dbReference>
<sequence>MKVLPYIDQRLATDIDIALMKEIDGGYTLEQLMELAGYSVAQCIYDSFPPFKIDTTVIVCCGPGNNGGDGLVAARHLMQFGYRVNVHYPIVGKNSFYKKLLQQLFSYEIPVLDEPPDFSKYDIIVDAIFGFGFKGVIRPPFDTLIQLIKSCENTTLVSVDVPSGWVVDSGEDNLAGLKPDCLISLTFPKICARNFNGIHYLCGRFLSESILKQFNLESPAFPGSAGFVKL</sequence>
<keyword evidence="7 10" id="KW-0630">Potassium</keyword>
<feature type="domain" description="YjeF N-terminal" evidence="11">
    <location>
        <begin position="12"/>
        <end position="218"/>
    </location>
</feature>
<dbReference type="EC" id="5.1.99.6" evidence="3 10"/>
<evidence type="ECO:0000256" key="10">
    <source>
        <dbReference type="HAMAP-Rule" id="MF_03159"/>
    </source>
</evidence>
<dbReference type="SUPFAM" id="SSF64153">
    <property type="entry name" value="YjeF N-terminal domain-like"/>
    <property type="match status" value="1"/>
</dbReference>
<accession>A0ABQ7JD85</accession>
<dbReference type="PANTHER" id="PTHR13232">
    <property type="entry name" value="NAD(P)H-HYDRATE EPIMERASE"/>
    <property type="match status" value="1"/>
</dbReference>
<comment type="function">
    <text evidence="10">Catalyzes the epimerization of the S- and R-forms of NAD(P)HX, a damaged form of NAD(P)H that is a result of enzymatic or heat-dependent hydration. This is a prerequisite for the S-specific NAD(P)H-hydrate dehydratase to allow the repair of both epimers of NAD(P)HX.</text>
</comment>
<evidence type="ECO:0000256" key="7">
    <source>
        <dbReference type="ARBA" id="ARBA00022958"/>
    </source>
</evidence>
<dbReference type="PANTHER" id="PTHR13232:SF10">
    <property type="entry name" value="NAD(P)H-HYDRATE EPIMERASE"/>
    <property type="match status" value="1"/>
</dbReference>
<feature type="binding site" evidence="10">
    <location>
        <position position="66"/>
    </location>
    <ligand>
        <name>K(+)</name>
        <dbReference type="ChEBI" id="CHEBI:29103"/>
    </ligand>
</feature>
<feature type="binding site" evidence="10">
    <location>
        <position position="126"/>
    </location>
    <ligand>
        <name>K(+)</name>
        <dbReference type="ChEBI" id="CHEBI:29103"/>
    </ligand>
</feature>
<gene>
    <name evidence="12" type="ORF">IE077_001267</name>
</gene>
<comment type="similarity">
    <text evidence="10">Belongs to the NnrE/AIBP family.</text>
</comment>
<proteinExistence type="inferred from homology"/>
<keyword evidence="6" id="KW-0521">NADP</keyword>
<comment type="catalytic activity">
    <reaction evidence="2 10">
        <text>(6R)-NADPHX = (6S)-NADPHX</text>
        <dbReference type="Rhea" id="RHEA:32227"/>
        <dbReference type="ChEBI" id="CHEBI:64076"/>
        <dbReference type="ChEBI" id="CHEBI:64077"/>
        <dbReference type="EC" id="5.1.99.6"/>
    </reaction>
</comment>
<dbReference type="Gene3D" id="3.40.50.10260">
    <property type="entry name" value="YjeF N-terminal domain"/>
    <property type="match status" value="1"/>
</dbReference>
<evidence type="ECO:0000256" key="9">
    <source>
        <dbReference type="ARBA" id="ARBA00023235"/>
    </source>
</evidence>
<keyword evidence="4 10" id="KW-0479">Metal-binding</keyword>
<dbReference type="NCBIfam" id="TIGR00197">
    <property type="entry name" value="yjeF_nterm"/>
    <property type="match status" value="1"/>
</dbReference>
<evidence type="ECO:0000256" key="1">
    <source>
        <dbReference type="ARBA" id="ARBA00000013"/>
    </source>
</evidence>
<feature type="binding site" evidence="10">
    <location>
        <begin position="65"/>
        <end position="69"/>
    </location>
    <ligand>
        <name>(6S)-NADPHX</name>
        <dbReference type="ChEBI" id="CHEBI:64076"/>
    </ligand>
</feature>
<organism evidence="12 13">
    <name type="scientific">Cardiosporidium cionae</name>
    <dbReference type="NCBI Taxonomy" id="476202"/>
    <lineage>
        <taxon>Eukaryota</taxon>
        <taxon>Sar</taxon>
        <taxon>Alveolata</taxon>
        <taxon>Apicomplexa</taxon>
        <taxon>Aconoidasida</taxon>
        <taxon>Nephromycida</taxon>
        <taxon>Cardiosporidium</taxon>
    </lineage>
</organism>
<dbReference type="Pfam" id="PF03853">
    <property type="entry name" value="YjeF_N"/>
    <property type="match status" value="1"/>
</dbReference>
<dbReference type="Proteomes" id="UP000823046">
    <property type="component" value="Unassembled WGS sequence"/>
</dbReference>
<evidence type="ECO:0000256" key="2">
    <source>
        <dbReference type="ARBA" id="ARBA00000909"/>
    </source>
</evidence>
<evidence type="ECO:0000313" key="12">
    <source>
        <dbReference type="EMBL" id="KAF8821982.1"/>
    </source>
</evidence>
<comment type="caution">
    <text evidence="10">Lacks conserved residue(s) required for the propagation of feature annotation.</text>
</comment>
<keyword evidence="5 10" id="KW-0547">Nucleotide-binding</keyword>
<evidence type="ECO:0000313" key="13">
    <source>
        <dbReference type="Proteomes" id="UP000823046"/>
    </source>
</evidence>
<evidence type="ECO:0000259" key="11">
    <source>
        <dbReference type="PROSITE" id="PS51385"/>
    </source>
</evidence>
<keyword evidence="8 10" id="KW-0520">NAD</keyword>
<comment type="cofactor">
    <cofactor evidence="10">
        <name>K(+)</name>
        <dbReference type="ChEBI" id="CHEBI:29103"/>
    </cofactor>
    <text evidence="10">Binds 1 potassium ion per subunit.</text>
</comment>
<feature type="binding site" evidence="10">
    <location>
        <position position="163"/>
    </location>
    <ligand>
        <name>K(+)</name>
        <dbReference type="ChEBI" id="CHEBI:29103"/>
    </ligand>
</feature>